<dbReference type="EMBL" id="NMTS02000102">
    <property type="protein sequence ID" value="PLK28498.1"/>
    <property type="molecule type" value="Genomic_DNA"/>
</dbReference>
<dbReference type="AlphaFoldDB" id="A0A2A6ZVT1"/>
<sequence length="91" mass="10456">MKRNVSEYQMSLDLGQNKNYIQGISSGKALPSMSQFFNICDYFNITPMQFFDTESLHPELISSILSEMRTLDEEDLTLLLSFAHRMSHSKG</sequence>
<protein>
    <submittedName>
        <fullName evidence="1">Cro/Cl family transcriptional regulator</fullName>
    </submittedName>
    <submittedName>
        <fullName evidence="2">XRE family transcriptional regulator</fullName>
    </submittedName>
</protein>
<reference evidence="1" key="2">
    <citation type="submission" date="2017-07" db="EMBL/GenBank/DDBJ databases">
        <authorList>
            <person name="Sun Z.S."/>
            <person name="Albrecht U."/>
            <person name="Echele G."/>
            <person name="Lee C.C."/>
        </authorList>
    </citation>
    <scope>NUCLEOTIDE SEQUENCE</scope>
    <source>
        <strain evidence="2">CNCM I 4542</strain>
        <strain evidence="1">CNCM I 4546</strain>
    </source>
</reference>
<reference evidence="3 4" key="1">
    <citation type="journal article" date="2017" name="Front. Microbiol.">
        <title>New Insights into the Diversity of the Genus Faecalibacterium.</title>
        <authorList>
            <person name="Benevides L."/>
            <person name="Burman S."/>
            <person name="Martin R."/>
            <person name="Robert V."/>
            <person name="Thomas M."/>
            <person name="Miquel S."/>
            <person name="Chain F."/>
            <person name="Sokol H."/>
            <person name="Bermudez-Humaran L.G."/>
            <person name="Morrison M."/>
            <person name="Langella P."/>
            <person name="Azevedo V.A."/>
            <person name="Chatel J.M."/>
            <person name="Soares S."/>
        </authorList>
    </citation>
    <scope>NUCLEOTIDE SEQUENCE [LARGE SCALE GENOMIC DNA]</scope>
    <source>
        <strain evidence="2 4">CNCM I 4542</strain>
        <strain evidence="1 3">CNCM I 4546</strain>
    </source>
</reference>
<evidence type="ECO:0000313" key="4">
    <source>
        <dbReference type="Proteomes" id="UP000221015"/>
    </source>
</evidence>
<comment type="caution">
    <text evidence="1">The sequence shown here is derived from an EMBL/GenBank/DDBJ whole genome shotgun (WGS) entry which is preliminary data.</text>
</comment>
<dbReference type="SUPFAM" id="SSF47413">
    <property type="entry name" value="lambda repressor-like DNA-binding domains"/>
    <property type="match status" value="1"/>
</dbReference>
<organism evidence="1 3">
    <name type="scientific">Faecalibacterium prausnitzii</name>
    <dbReference type="NCBI Taxonomy" id="853"/>
    <lineage>
        <taxon>Bacteria</taxon>
        <taxon>Bacillati</taxon>
        <taxon>Bacillota</taxon>
        <taxon>Clostridia</taxon>
        <taxon>Eubacteriales</taxon>
        <taxon>Oscillospiraceae</taxon>
        <taxon>Faecalibacterium</taxon>
    </lineage>
</organism>
<dbReference type="Gene3D" id="1.10.260.40">
    <property type="entry name" value="lambda repressor-like DNA-binding domains"/>
    <property type="match status" value="1"/>
</dbReference>
<dbReference type="InterPro" id="IPR001387">
    <property type="entry name" value="Cro/C1-type_HTH"/>
</dbReference>
<evidence type="ECO:0000313" key="3">
    <source>
        <dbReference type="Proteomes" id="UP000219901"/>
    </source>
</evidence>
<dbReference type="Proteomes" id="UP000219901">
    <property type="component" value="Unassembled WGS sequence"/>
</dbReference>
<dbReference type="EMBL" id="NMTV01000202">
    <property type="protein sequence ID" value="PDX70862.1"/>
    <property type="molecule type" value="Genomic_DNA"/>
</dbReference>
<name>A0A2A6ZVT1_9FIRM</name>
<evidence type="ECO:0000313" key="1">
    <source>
        <dbReference type="EMBL" id="PDX70862.1"/>
    </source>
</evidence>
<accession>A0A2A6ZVT1</accession>
<gene>
    <name evidence="2" type="ORF">CGS50_013610</name>
    <name evidence="1" type="ORF">CGS55_16785</name>
</gene>
<dbReference type="Proteomes" id="UP000221015">
    <property type="component" value="Unassembled WGS sequence"/>
</dbReference>
<dbReference type="GO" id="GO:0003677">
    <property type="term" value="F:DNA binding"/>
    <property type="evidence" value="ECO:0007669"/>
    <property type="project" value="InterPro"/>
</dbReference>
<dbReference type="CDD" id="cd00093">
    <property type="entry name" value="HTH_XRE"/>
    <property type="match status" value="1"/>
</dbReference>
<dbReference type="InterPro" id="IPR010982">
    <property type="entry name" value="Lambda_DNA-bd_dom_sf"/>
</dbReference>
<evidence type="ECO:0000313" key="2">
    <source>
        <dbReference type="EMBL" id="PLK28498.1"/>
    </source>
</evidence>
<proteinExistence type="predicted"/>